<protein>
    <submittedName>
        <fullName evidence="2">Methyltransferase type 11</fullName>
    </submittedName>
</protein>
<reference evidence="3" key="3">
    <citation type="submission" date="2011-05" db="EMBL/GenBank/DDBJ databases">
        <title>Complete sequence of Methylomonas methanica MC09.</title>
        <authorList>
            <consortium name="US DOE Joint Genome Institute"/>
            <person name="Lucas S."/>
            <person name="Han J."/>
            <person name="Lapidus A."/>
            <person name="Cheng J.-F."/>
            <person name="Goodwin L."/>
            <person name="Pitluck S."/>
            <person name="Peters L."/>
            <person name="Mikhailova N."/>
            <person name="Teshima H."/>
            <person name="Han C."/>
            <person name="Tapia R."/>
            <person name="Land M."/>
            <person name="Hauser L."/>
            <person name="Kyrpides N."/>
            <person name="Ivanova N."/>
            <person name="Pagani I."/>
            <person name="Stein L."/>
            <person name="Woyke T."/>
        </authorList>
    </citation>
    <scope>NUCLEOTIDE SEQUENCE [LARGE SCALE GENOMIC DNA]</scope>
    <source>
        <strain evidence="3">MC09</strain>
    </source>
</reference>
<dbReference type="Proteomes" id="UP000008888">
    <property type="component" value="Chromosome"/>
</dbReference>
<dbReference type="Pfam" id="PF13649">
    <property type="entry name" value="Methyltransf_25"/>
    <property type="match status" value="1"/>
</dbReference>
<dbReference type="GO" id="GO:0008168">
    <property type="term" value="F:methyltransferase activity"/>
    <property type="evidence" value="ECO:0007669"/>
    <property type="project" value="UniProtKB-KW"/>
</dbReference>
<feature type="domain" description="Methyltransferase" evidence="1">
    <location>
        <begin position="46"/>
        <end position="135"/>
    </location>
</feature>
<keyword evidence="3" id="KW-1185">Reference proteome</keyword>
<evidence type="ECO:0000259" key="1">
    <source>
        <dbReference type="Pfam" id="PF13649"/>
    </source>
</evidence>
<dbReference type="CDD" id="cd02440">
    <property type="entry name" value="AdoMet_MTases"/>
    <property type="match status" value="1"/>
</dbReference>
<dbReference type="InterPro" id="IPR041698">
    <property type="entry name" value="Methyltransf_25"/>
</dbReference>
<dbReference type="RefSeq" id="WP_013817879.1">
    <property type="nucleotide sequence ID" value="NC_015572.1"/>
</dbReference>
<dbReference type="AlphaFoldDB" id="F9ZWE5"/>
<dbReference type="KEGG" id="mmt:Metme_1186"/>
<keyword evidence="2" id="KW-0808">Transferase</keyword>
<reference evidence="2 3" key="1">
    <citation type="journal article" date="2011" name="J. Bacteriol.">
        <title>Complete Genome Sequence of the Aerobic Marine Methanotroph Methylomonas methanica MC09.</title>
        <authorList>
            <person name="Boden R."/>
            <person name="Cunliffe M."/>
            <person name="Scanlan J."/>
            <person name="Moussard H."/>
            <person name="Kits K.D."/>
            <person name="Klotz M.G."/>
            <person name="Jetten M.S."/>
            <person name="Vuilleumier S."/>
            <person name="Han J."/>
            <person name="Peters L."/>
            <person name="Mikhailova N."/>
            <person name="Teshima H."/>
            <person name="Tapia R."/>
            <person name="Kyrpides N."/>
            <person name="Ivanova N."/>
            <person name="Pagani I."/>
            <person name="Cheng J.F."/>
            <person name="Goodwin L."/>
            <person name="Han C."/>
            <person name="Hauser L."/>
            <person name="Land M.L."/>
            <person name="Lapidus A."/>
            <person name="Lucas S."/>
            <person name="Pitluck S."/>
            <person name="Woyke T."/>
            <person name="Stein L."/>
            <person name="Murrell J.C."/>
        </authorList>
    </citation>
    <scope>NUCLEOTIDE SEQUENCE [LARGE SCALE GENOMIC DNA]</scope>
    <source>
        <strain evidence="2 3">MC09</strain>
    </source>
</reference>
<proteinExistence type="predicted"/>
<dbReference type="Gene3D" id="2.20.130.10">
    <property type="entry name" value="CAC2371-like domains"/>
    <property type="match status" value="1"/>
</dbReference>
<dbReference type="OrthoDB" id="5800887at2"/>
<keyword evidence="2" id="KW-0489">Methyltransferase</keyword>
<dbReference type="eggNOG" id="COG4976">
    <property type="taxonomic scope" value="Bacteria"/>
</dbReference>
<dbReference type="GO" id="GO:0032259">
    <property type="term" value="P:methylation"/>
    <property type="evidence" value="ECO:0007669"/>
    <property type="project" value="UniProtKB-KW"/>
</dbReference>
<reference key="2">
    <citation type="submission" date="2011-05" db="EMBL/GenBank/DDBJ databases">
        <title>Complete genome sequence of the aerobic marine methanotroph Methylomonas methanica MC09.</title>
        <authorList>
            <person name="Boden R."/>
            <person name="Cunliffe M."/>
            <person name="Scanlan J."/>
            <person name="Moussard H."/>
            <person name="Kits K.D."/>
            <person name="Klotz M."/>
            <person name="Jetten M."/>
            <person name="Vuilleumier S."/>
            <person name="Han J."/>
            <person name="Peters L."/>
            <person name="Mikhailova N."/>
            <person name="Teshima H."/>
            <person name="Tapia R."/>
            <person name="Kyrpides N."/>
            <person name="Ivanova N."/>
            <person name="Pagani I."/>
            <person name="Cheng J.-F."/>
            <person name="Goodwin L."/>
            <person name="Han C."/>
            <person name="Hauser L."/>
            <person name="Land M."/>
            <person name="Lapidus A."/>
            <person name="Lucas S."/>
            <person name="Pitluck S."/>
            <person name="Woyke T."/>
            <person name="Stein L.Y."/>
            <person name="Murrell C."/>
        </authorList>
    </citation>
    <scope>NUCLEOTIDE SEQUENCE</scope>
    <source>
        <strain>MC09</strain>
    </source>
</reference>
<organism evidence="2 3">
    <name type="scientific">Methylomonas methanica (strain DSM 25384 / MC09)</name>
    <dbReference type="NCBI Taxonomy" id="857087"/>
    <lineage>
        <taxon>Bacteria</taxon>
        <taxon>Pseudomonadati</taxon>
        <taxon>Pseudomonadota</taxon>
        <taxon>Gammaproteobacteria</taxon>
        <taxon>Methylococcales</taxon>
        <taxon>Methylococcaceae</taxon>
        <taxon>Methylomonas</taxon>
    </lineage>
</organism>
<evidence type="ECO:0000313" key="2">
    <source>
        <dbReference type="EMBL" id="AEF99614.1"/>
    </source>
</evidence>
<dbReference type="EMBL" id="CP002738">
    <property type="protein sequence ID" value="AEF99614.1"/>
    <property type="molecule type" value="Genomic_DNA"/>
</dbReference>
<evidence type="ECO:0000313" key="3">
    <source>
        <dbReference type="Proteomes" id="UP000008888"/>
    </source>
</evidence>
<dbReference type="SUPFAM" id="SSF53335">
    <property type="entry name" value="S-adenosyl-L-methionine-dependent methyltransferases"/>
    <property type="match status" value="1"/>
</dbReference>
<name>F9ZWE5_METMM</name>
<dbReference type="HOGENOM" id="CLU_069129_2_0_6"/>
<dbReference type="STRING" id="857087.Metme_1186"/>
<accession>F9ZWE5</accession>
<dbReference type="InterPro" id="IPR029063">
    <property type="entry name" value="SAM-dependent_MTases_sf"/>
</dbReference>
<dbReference type="Gene3D" id="3.40.50.150">
    <property type="entry name" value="Vaccinia Virus protein VP39"/>
    <property type="match status" value="1"/>
</dbReference>
<gene>
    <name evidence="2" type="ordered locus">Metme_1186</name>
</gene>
<sequence>MKTNNAMFNAYSRYYDLLYRDKDYVGEADYIQRLLARHGIVEGNLLEFGSGTGKHGRLLAKRGFQVHGIERSAEMVAQAIQGEGFTCQQDDVCSVQMGRSFDAVLSLFHVVSYQISNSNIQAVFARAAEHLSQGGLFVFDFWYSPAVYAQRPVVRVKRMADDALEITRIAEPILYPNDNRVDVNYTIFVKDLTSGAVQSLSETHPMRHFSLPEIDMLAQENGFMRIATEEFLTGKLASECTWGVCVTLKRI</sequence>